<feature type="region of interest" description="Disordered" evidence="1">
    <location>
        <begin position="88"/>
        <end position="150"/>
    </location>
</feature>
<evidence type="ECO:0000313" key="2">
    <source>
        <dbReference type="EMBL" id="VDM76820.1"/>
    </source>
</evidence>
<feature type="region of interest" description="Disordered" evidence="1">
    <location>
        <begin position="1"/>
        <end position="49"/>
    </location>
</feature>
<dbReference type="EMBL" id="UYYB01097804">
    <property type="protein sequence ID" value="VDM76820.1"/>
    <property type="molecule type" value="Genomic_DNA"/>
</dbReference>
<keyword evidence="3" id="KW-1185">Reference proteome</keyword>
<dbReference type="AlphaFoldDB" id="A0A3P7IUT4"/>
<dbReference type="Proteomes" id="UP000270094">
    <property type="component" value="Unassembled WGS sequence"/>
</dbReference>
<accession>A0A3P7IUT4</accession>
<organism evidence="2 3">
    <name type="scientific">Strongylus vulgaris</name>
    <name type="common">Blood worm</name>
    <dbReference type="NCBI Taxonomy" id="40348"/>
    <lineage>
        <taxon>Eukaryota</taxon>
        <taxon>Metazoa</taxon>
        <taxon>Ecdysozoa</taxon>
        <taxon>Nematoda</taxon>
        <taxon>Chromadorea</taxon>
        <taxon>Rhabditida</taxon>
        <taxon>Rhabditina</taxon>
        <taxon>Rhabditomorpha</taxon>
        <taxon>Strongyloidea</taxon>
        <taxon>Strongylidae</taxon>
        <taxon>Strongylus</taxon>
    </lineage>
</organism>
<name>A0A3P7IUT4_STRVU</name>
<evidence type="ECO:0000256" key="1">
    <source>
        <dbReference type="SAM" id="MobiDB-lite"/>
    </source>
</evidence>
<gene>
    <name evidence="2" type="ORF">SVUK_LOCUS11818</name>
</gene>
<feature type="compositionally biased region" description="Basic and acidic residues" evidence="1">
    <location>
        <begin position="14"/>
        <end position="39"/>
    </location>
</feature>
<feature type="compositionally biased region" description="Basic and acidic residues" evidence="1">
    <location>
        <begin position="119"/>
        <end position="130"/>
    </location>
</feature>
<protein>
    <submittedName>
        <fullName evidence="2">Uncharacterized protein</fullName>
    </submittedName>
</protein>
<reference evidence="2 3" key="1">
    <citation type="submission" date="2018-11" db="EMBL/GenBank/DDBJ databases">
        <authorList>
            <consortium name="Pathogen Informatics"/>
        </authorList>
    </citation>
    <scope>NUCLEOTIDE SEQUENCE [LARGE SCALE GENOMIC DNA]</scope>
</reference>
<dbReference type="OrthoDB" id="2150121at2759"/>
<sequence length="265" mass="31543">MLTYEEGNAVQKEATNKNDPFKTTRSKSMVEIRKPKKFETSSASTSKRDVVPEPVQNFVPQITVPRPFNVSIRKPIVNTYSTKFVEEMVSKKKQEEEEEENQASKPKQKPIVNTYSTKFVEEMVSKKKQEEEEEENQASKPKQTKYVKNEAKEKVVIRSTHSSKIRMEAIRQREQKLYEERHKSEKFWEERRDEMDMSRVKLLSSIGSLGNIHEEIERKTAEKRRHTMETAKDYEKYLAEMQQRFEIKFNFKYDQSSIRFAQDHR</sequence>
<proteinExistence type="predicted"/>
<evidence type="ECO:0000313" key="3">
    <source>
        <dbReference type="Proteomes" id="UP000270094"/>
    </source>
</evidence>